<accession>A0AAX4FVE3</accession>
<protein>
    <submittedName>
        <fullName evidence="2">Uncharacterized protein</fullName>
    </submittedName>
</protein>
<dbReference type="Pfam" id="PF24368">
    <property type="entry name" value="DUF7524"/>
    <property type="match status" value="1"/>
</dbReference>
<evidence type="ECO:0000313" key="3">
    <source>
        <dbReference type="Proteomes" id="UP001305652"/>
    </source>
</evidence>
<feature type="transmembrane region" description="Helical" evidence="1">
    <location>
        <begin position="125"/>
        <end position="146"/>
    </location>
</feature>
<dbReference type="InterPro" id="IPR055946">
    <property type="entry name" value="DUF7524"/>
</dbReference>
<dbReference type="AlphaFoldDB" id="A0AAX4FVE3"/>
<dbReference type="Proteomes" id="UP001305652">
    <property type="component" value="Chromosome"/>
</dbReference>
<dbReference type="EMBL" id="CP137642">
    <property type="protein sequence ID" value="WOX57852.1"/>
    <property type="molecule type" value="Genomic_DNA"/>
</dbReference>
<keyword evidence="3" id="KW-1185">Reference proteome</keyword>
<proteinExistence type="predicted"/>
<keyword evidence="1" id="KW-0472">Membrane</keyword>
<keyword evidence="1" id="KW-0812">Transmembrane</keyword>
<dbReference type="KEGG" id="mrc:R6Y96_00930"/>
<organism evidence="2 3">
    <name type="scientific">Methanoculleus receptaculi</name>
    <dbReference type="NCBI Taxonomy" id="394967"/>
    <lineage>
        <taxon>Archaea</taxon>
        <taxon>Methanobacteriati</taxon>
        <taxon>Methanobacteriota</taxon>
        <taxon>Stenosarchaea group</taxon>
        <taxon>Methanomicrobia</taxon>
        <taxon>Methanomicrobiales</taxon>
        <taxon>Methanomicrobiaceae</taxon>
        <taxon>Methanoculleus</taxon>
    </lineage>
</organism>
<dbReference type="RefSeq" id="WP_318621599.1">
    <property type="nucleotide sequence ID" value="NZ_CP137642.1"/>
</dbReference>
<evidence type="ECO:0000313" key="2">
    <source>
        <dbReference type="EMBL" id="WOX57852.1"/>
    </source>
</evidence>
<sequence>MPEIHLNRRGINSIEVPKEVEVTVGSDLVLDLINHGSPLHITLASTNSSAFTGFFHENLYVNGTEEFHIPIKEDAPPGFFTLQVVTGYGTRRQEFRVVVRGRPEPAPEPRGTPAQATELAPSRGLHYSLSILILVIAAVVLYGLWVVYRADLLNAAAFVALLLGVILAWLRRRS</sequence>
<dbReference type="GeneID" id="85731677"/>
<keyword evidence="1" id="KW-1133">Transmembrane helix</keyword>
<feature type="transmembrane region" description="Helical" evidence="1">
    <location>
        <begin position="152"/>
        <end position="170"/>
    </location>
</feature>
<name>A0AAX4FVE3_9EURY</name>
<gene>
    <name evidence="2" type="ORF">R6Y96_00930</name>
</gene>
<evidence type="ECO:0000256" key="1">
    <source>
        <dbReference type="SAM" id="Phobius"/>
    </source>
</evidence>
<reference evidence="2 3" key="1">
    <citation type="submission" date="2023-10" db="EMBL/GenBank/DDBJ databases">
        <title>The complete genome sequence of Methanoculleus receptaculi DSM 18860.</title>
        <authorList>
            <person name="Lai S.-J."/>
            <person name="You Y.-T."/>
            <person name="Chen S.-C."/>
        </authorList>
    </citation>
    <scope>NUCLEOTIDE SEQUENCE [LARGE SCALE GENOMIC DNA]</scope>
    <source>
        <strain evidence="2 3">DSM 18860</strain>
    </source>
</reference>